<dbReference type="AlphaFoldDB" id="A0A017T9Z3"/>
<comment type="caution">
    <text evidence="1">The sequence shown here is derived from an EMBL/GenBank/DDBJ whole genome shotgun (WGS) entry which is preliminary data.</text>
</comment>
<sequence length="149" mass="17160">MNSTARGDKFEAKIFAFLQHEVATRQFFILQFAAKVAQVSGANVKEIMGSTTAFSKSTFEYCKSRGIGLLRYYDRSTLKWELSRSPSSITYSPAAWVDVRTALLSELHQSRYFDFYGYTENVYTNSLYVFFRALTQKSTDTPGMFRSRR</sequence>
<reference evidence="1 2" key="1">
    <citation type="submission" date="2013-05" db="EMBL/GenBank/DDBJ databases">
        <title>Genome assembly of Chondromyces apiculatus DSM 436.</title>
        <authorList>
            <person name="Sharma G."/>
            <person name="Khatri I."/>
            <person name="Kaur C."/>
            <person name="Mayilraj S."/>
            <person name="Subramanian S."/>
        </authorList>
    </citation>
    <scope>NUCLEOTIDE SEQUENCE [LARGE SCALE GENOMIC DNA]</scope>
    <source>
        <strain evidence="1 2">DSM 436</strain>
    </source>
</reference>
<gene>
    <name evidence="1" type="ORF">CAP_2930</name>
</gene>
<name>A0A017T9Z3_9BACT</name>
<accession>A0A017T9Z3</accession>
<evidence type="ECO:0000313" key="1">
    <source>
        <dbReference type="EMBL" id="EYF05640.1"/>
    </source>
</evidence>
<dbReference type="Proteomes" id="UP000019678">
    <property type="component" value="Unassembled WGS sequence"/>
</dbReference>
<dbReference type="RefSeq" id="WP_044241307.1">
    <property type="nucleotide sequence ID" value="NZ_ASRX01000021.1"/>
</dbReference>
<organism evidence="1 2">
    <name type="scientific">Chondromyces apiculatus DSM 436</name>
    <dbReference type="NCBI Taxonomy" id="1192034"/>
    <lineage>
        <taxon>Bacteria</taxon>
        <taxon>Pseudomonadati</taxon>
        <taxon>Myxococcota</taxon>
        <taxon>Polyangia</taxon>
        <taxon>Polyangiales</taxon>
        <taxon>Polyangiaceae</taxon>
        <taxon>Chondromyces</taxon>
    </lineage>
</organism>
<keyword evidence="2" id="KW-1185">Reference proteome</keyword>
<dbReference type="STRING" id="1192034.CAP_2930"/>
<evidence type="ECO:0000313" key="2">
    <source>
        <dbReference type="Proteomes" id="UP000019678"/>
    </source>
</evidence>
<protein>
    <submittedName>
        <fullName evidence="1">Uncharacterized protein</fullName>
    </submittedName>
</protein>
<dbReference type="OrthoDB" id="9794834at2"/>
<proteinExistence type="predicted"/>
<dbReference type="EMBL" id="ASRX01000021">
    <property type="protein sequence ID" value="EYF05640.1"/>
    <property type="molecule type" value="Genomic_DNA"/>
</dbReference>